<dbReference type="EMBL" id="AOSK01000068">
    <property type="protein sequence ID" value="EYD75640.1"/>
    <property type="molecule type" value="Genomic_DNA"/>
</dbReference>
<gene>
    <name evidence="1" type="ORF">Rumeso_02727</name>
</gene>
<comment type="caution">
    <text evidence="1">The sequence shown here is derived from an EMBL/GenBank/DDBJ whole genome shotgun (WGS) entry which is preliminary data.</text>
</comment>
<keyword evidence="2" id="KW-1185">Reference proteome</keyword>
<dbReference type="RefSeq" id="WP_037279235.1">
    <property type="nucleotide sequence ID" value="NZ_KK088560.1"/>
</dbReference>
<dbReference type="HOGENOM" id="CLU_2357976_0_0_5"/>
<reference evidence="1 2" key="1">
    <citation type="submission" date="2013-02" db="EMBL/GenBank/DDBJ databases">
        <authorList>
            <person name="Fiebig A."/>
            <person name="Goeker M."/>
            <person name="Klenk H.-P.P."/>
        </authorList>
    </citation>
    <scope>NUCLEOTIDE SEQUENCE [LARGE SCALE GENOMIC DNA]</scope>
    <source>
        <strain evidence="1 2">DSM 19309</strain>
    </source>
</reference>
<evidence type="ECO:0000313" key="1">
    <source>
        <dbReference type="EMBL" id="EYD75640.1"/>
    </source>
</evidence>
<protein>
    <recommendedName>
        <fullName evidence="3">HPt domain-containing protein</fullName>
    </recommendedName>
</protein>
<dbReference type="AlphaFoldDB" id="A0A017HMV4"/>
<name>A0A017HMV4_9RHOB</name>
<organism evidence="1 2">
    <name type="scientific">Rubellimicrobium mesophilum DSM 19309</name>
    <dbReference type="NCBI Taxonomy" id="442562"/>
    <lineage>
        <taxon>Bacteria</taxon>
        <taxon>Pseudomonadati</taxon>
        <taxon>Pseudomonadota</taxon>
        <taxon>Alphaproteobacteria</taxon>
        <taxon>Rhodobacterales</taxon>
        <taxon>Roseobacteraceae</taxon>
        <taxon>Rubellimicrobium</taxon>
    </lineage>
</organism>
<evidence type="ECO:0000313" key="2">
    <source>
        <dbReference type="Proteomes" id="UP000019666"/>
    </source>
</evidence>
<dbReference type="STRING" id="442562.Rumeso_02727"/>
<sequence>MIGLFGEVMERLRAGWDALRGEIEMLSRSQAPDRAALGGLRDLVRAFRQETHSLLVTMLFEDAPPALTDAADELLSVFGEALARLDALLARARPAT</sequence>
<proteinExistence type="predicted"/>
<evidence type="ECO:0008006" key="3">
    <source>
        <dbReference type="Google" id="ProtNLM"/>
    </source>
</evidence>
<accession>A0A017HMV4</accession>
<dbReference type="Proteomes" id="UP000019666">
    <property type="component" value="Unassembled WGS sequence"/>
</dbReference>